<dbReference type="Pfam" id="PF09280">
    <property type="entry name" value="XPC-binding"/>
    <property type="match status" value="1"/>
</dbReference>
<name>A0A3M7P1N1_BRAPC</name>
<dbReference type="PROSITE" id="PS50053">
    <property type="entry name" value="UBIQUITIN_2"/>
    <property type="match status" value="1"/>
</dbReference>
<dbReference type="GO" id="GO:0043130">
    <property type="term" value="F:ubiquitin binding"/>
    <property type="evidence" value="ECO:0007669"/>
    <property type="project" value="UniProtKB-UniRule"/>
</dbReference>
<dbReference type="FunFam" id="3.10.20.90:FF:000254">
    <property type="entry name" value="UV excision repair protein Rad23"/>
    <property type="match status" value="1"/>
</dbReference>
<dbReference type="GO" id="GO:0070628">
    <property type="term" value="F:proteasome binding"/>
    <property type="evidence" value="ECO:0007669"/>
    <property type="project" value="TreeGrafter"/>
</dbReference>
<dbReference type="CDD" id="cd01805">
    <property type="entry name" value="Ubl_Rad23"/>
    <property type="match status" value="1"/>
</dbReference>
<dbReference type="InterPro" id="IPR000626">
    <property type="entry name" value="Ubiquitin-like_dom"/>
</dbReference>
<feature type="domain" description="UBA" evidence="7">
    <location>
        <begin position="143"/>
        <end position="183"/>
    </location>
</feature>
<dbReference type="InterPro" id="IPR004806">
    <property type="entry name" value="Rad23"/>
</dbReference>
<feature type="region of interest" description="Disordered" evidence="6">
    <location>
        <begin position="77"/>
        <end position="136"/>
    </location>
</feature>
<evidence type="ECO:0000259" key="8">
    <source>
        <dbReference type="PROSITE" id="PS50053"/>
    </source>
</evidence>
<dbReference type="GO" id="GO:0006289">
    <property type="term" value="P:nucleotide-excision repair"/>
    <property type="evidence" value="ECO:0007669"/>
    <property type="project" value="UniProtKB-UniRule"/>
</dbReference>
<comment type="function">
    <text evidence="5">Multiubiquitin chain receptor involved in modulation of proteasomal degradation. Involved in nucleotide excision repair.</text>
</comment>
<dbReference type="GO" id="GO:0005829">
    <property type="term" value="C:cytosol"/>
    <property type="evidence" value="ECO:0007669"/>
    <property type="project" value="TreeGrafter"/>
</dbReference>
<keyword evidence="3 5" id="KW-0234">DNA repair</keyword>
<dbReference type="GO" id="GO:0005654">
    <property type="term" value="C:nucleoplasm"/>
    <property type="evidence" value="ECO:0007669"/>
    <property type="project" value="TreeGrafter"/>
</dbReference>
<keyword evidence="2 5" id="KW-0227">DNA damage</keyword>
<accession>A0A3M7P1N1</accession>
<dbReference type="SUPFAM" id="SSF54236">
    <property type="entry name" value="Ubiquitin-like"/>
    <property type="match status" value="1"/>
</dbReference>
<dbReference type="AlphaFoldDB" id="A0A3M7P1N1"/>
<evidence type="ECO:0000256" key="3">
    <source>
        <dbReference type="ARBA" id="ARBA00023204"/>
    </source>
</evidence>
<dbReference type="Gene3D" id="3.10.20.90">
    <property type="entry name" value="Phosphatidylinositol 3-kinase Catalytic Subunit, Chain A, domain 1"/>
    <property type="match status" value="1"/>
</dbReference>
<feature type="domain" description="Ubiquitin-like" evidence="8">
    <location>
        <begin position="1"/>
        <end position="78"/>
    </location>
</feature>
<dbReference type="Pfam" id="PF00240">
    <property type="entry name" value="ubiquitin"/>
    <property type="match status" value="1"/>
</dbReference>
<gene>
    <name evidence="9" type="ORF">BpHYR1_013548</name>
</gene>
<comment type="caution">
    <text evidence="9">The sequence shown here is derived from an EMBL/GenBank/DDBJ whole genome shotgun (WGS) entry which is preliminary data.</text>
</comment>
<feature type="compositionally biased region" description="Low complexity" evidence="6">
    <location>
        <begin position="116"/>
        <end position="128"/>
    </location>
</feature>
<evidence type="ECO:0000313" key="10">
    <source>
        <dbReference type="Proteomes" id="UP000276133"/>
    </source>
</evidence>
<dbReference type="CDD" id="cd14380">
    <property type="entry name" value="UBA2_Rad23"/>
    <property type="match status" value="1"/>
</dbReference>
<feature type="region of interest" description="Disordered" evidence="6">
    <location>
        <begin position="186"/>
        <end position="208"/>
    </location>
</feature>
<dbReference type="InterPro" id="IPR029071">
    <property type="entry name" value="Ubiquitin-like_domsf"/>
</dbReference>
<dbReference type="OrthoDB" id="419317at2759"/>
<protein>
    <recommendedName>
        <fullName evidence="5">UV excision repair protein RAD23</fullName>
    </recommendedName>
</protein>
<dbReference type="PANTHER" id="PTHR10621:SF0">
    <property type="entry name" value="UV EXCISION REPAIR PROTEIN RAD23"/>
    <property type="match status" value="1"/>
</dbReference>
<dbReference type="InterPro" id="IPR009060">
    <property type="entry name" value="UBA-like_sf"/>
</dbReference>
<dbReference type="SMART" id="SM00213">
    <property type="entry name" value="UBQ"/>
    <property type="match status" value="1"/>
</dbReference>
<comment type="similarity">
    <text evidence="5">Belongs to the RAD23 family.</text>
</comment>
<dbReference type="PRINTS" id="PR01839">
    <property type="entry name" value="RAD23PROTEIN"/>
</dbReference>
<dbReference type="InterPro" id="IPR015360">
    <property type="entry name" value="XPC-bd"/>
</dbReference>
<feature type="domain" description="UBA" evidence="7">
    <location>
        <begin position="305"/>
        <end position="346"/>
    </location>
</feature>
<dbReference type="Gene3D" id="1.10.8.10">
    <property type="entry name" value="DNA helicase RuvA subunit, C-terminal domain"/>
    <property type="match status" value="2"/>
</dbReference>
<feature type="compositionally biased region" description="Pro residues" evidence="6">
    <location>
        <begin position="83"/>
        <end position="101"/>
    </location>
</feature>
<dbReference type="STRING" id="10195.A0A3M7P1N1"/>
<dbReference type="Proteomes" id="UP000276133">
    <property type="component" value="Unassembled WGS sequence"/>
</dbReference>
<dbReference type="PROSITE" id="PS50030">
    <property type="entry name" value="UBA"/>
    <property type="match status" value="2"/>
</dbReference>
<organism evidence="9 10">
    <name type="scientific">Brachionus plicatilis</name>
    <name type="common">Marine rotifer</name>
    <name type="synonym">Brachionus muelleri</name>
    <dbReference type="NCBI Taxonomy" id="10195"/>
    <lineage>
        <taxon>Eukaryota</taxon>
        <taxon>Metazoa</taxon>
        <taxon>Spiralia</taxon>
        <taxon>Gnathifera</taxon>
        <taxon>Rotifera</taxon>
        <taxon>Eurotatoria</taxon>
        <taxon>Monogononta</taxon>
        <taxon>Pseudotrocha</taxon>
        <taxon>Ploima</taxon>
        <taxon>Brachionidae</taxon>
        <taxon>Brachionus</taxon>
    </lineage>
</organism>
<feature type="compositionally biased region" description="Gly residues" evidence="6">
    <location>
        <begin position="276"/>
        <end position="286"/>
    </location>
</feature>
<dbReference type="SMART" id="SM00165">
    <property type="entry name" value="UBA"/>
    <property type="match status" value="2"/>
</dbReference>
<dbReference type="SUPFAM" id="SSF46934">
    <property type="entry name" value="UBA-like"/>
    <property type="match status" value="2"/>
</dbReference>
<sequence length="349" mass="37154">MLVTFKTLSNLTFKIDIQPTDTIKEVKEKIFKEKGDDYRVENQKLILLGKVLEDNKTVGEYNVTEASSIVCFATKPKAAPAPSSAPAPAPIATPAPAPTPTPVTTTPVVVPPPTEPATHTAPAPVAPAQTGTGVGDSGLVMGEEYERSVQEMMSMGYPRSQIEAAMRASFNNPDRAVEYLLSGNIPSVEEGEPGEEASGDEMASEGAIPAAGEDPLSFLRSQPQFAQMRTLIQQNPTMLGPLLQQLAQTNPQLLQLINENQNEFYNMINEPLEGEGTTGSGTGAGGRTAPSSGGAPPGSSYITVTPQEREAIDRLKALGFPEAMCIQAYFACDKNENLAANFLLQNDDD</sequence>
<evidence type="ECO:0000256" key="5">
    <source>
        <dbReference type="RuleBase" id="RU367049"/>
    </source>
</evidence>
<evidence type="ECO:0000259" key="7">
    <source>
        <dbReference type="PROSITE" id="PS50030"/>
    </source>
</evidence>
<comment type="subcellular location">
    <subcellularLocation>
        <location evidence="5">Nucleus</location>
    </subcellularLocation>
    <subcellularLocation>
        <location evidence="5">Cytoplasm</location>
    </subcellularLocation>
</comment>
<dbReference type="GO" id="GO:0031593">
    <property type="term" value="F:polyubiquitin modification-dependent protein binding"/>
    <property type="evidence" value="ECO:0007669"/>
    <property type="project" value="UniProtKB-UniRule"/>
</dbReference>
<dbReference type="InterPro" id="IPR036353">
    <property type="entry name" value="XPC-bd_sf"/>
</dbReference>
<keyword evidence="4 5" id="KW-0539">Nucleus</keyword>
<dbReference type="InterPro" id="IPR015940">
    <property type="entry name" value="UBA"/>
</dbReference>
<dbReference type="GO" id="GO:0003684">
    <property type="term" value="F:damaged DNA binding"/>
    <property type="evidence" value="ECO:0007669"/>
    <property type="project" value="UniProtKB-UniRule"/>
</dbReference>
<dbReference type="FunFam" id="1.10.8.10:FF:000003">
    <property type="entry name" value="UV excision repair protein RAD23 homolog"/>
    <property type="match status" value="1"/>
</dbReference>
<feature type="region of interest" description="Disordered" evidence="6">
    <location>
        <begin position="272"/>
        <end position="300"/>
    </location>
</feature>
<proteinExistence type="inferred from homology"/>
<evidence type="ECO:0000313" key="9">
    <source>
        <dbReference type="EMBL" id="RMZ93011.1"/>
    </source>
</evidence>
<feature type="compositionally biased region" description="Low complexity" evidence="6">
    <location>
        <begin position="287"/>
        <end position="300"/>
    </location>
</feature>
<dbReference type="Pfam" id="PF00627">
    <property type="entry name" value="UBA"/>
    <property type="match status" value="2"/>
</dbReference>
<dbReference type="Gene3D" id="1.10.10.540">
    <property type="entry name" value="XPC-binding domain"/>
    <property type="match status" value="1"/>
</dbReference>
<dbReference type="PANTHER" id="PTHR10621">
    <property type="entry name" value="UV EXCISION REPAIR PROTEIN RAD23"/>
    <property type="match status" value="1"/>
</dbReference>
<dbReference type="EMBL" id="REGN01014127">
    <property type="protein sequence ID" value="RMZ93011.1"/>
    <property type="molecule type" value="Genomic_DNA"/>
</dbReference>
<evidence type="ECO:0000256" key="2">
    <source>
        <dbReference type="ARBA" id="ARBA00022763"/>
    </source>
</evidence>
<keyword evidence="5" id="KW-0963">Cytoplasm</keyword>
<dbReference type="FunFam" id="1.10.10.540:FF:000001">
    <property type="entry name" value="UV excision repair protein RAD23 B"/>
    <property type="match status" value="1"/>
</dbReference>
<dbReference type="FunFam" id="1.10.8.10:FF:000002">
    <property type="entry name" value="UV excision repair protein RAD23 homolog"/>
    <property type="match status" value="1"/>
</dbReference>
<dbReference type="SUPFAM" id="SSF101238">
    <property type="entry name" value="XPC-binding domain"/>
    <property type="match status" value="1"/>
</dbReference>
<feature type="compositionally biased region" description="Acidic residues" evidence="6">
    <location>
        <begin position="189"/>
        <end position="203"/>
    </location>
</feature>
<keyword evidence="10" id="KW-1185">Reference proteome</keyword>
<evidence type="ECO:0000256" key="6">
    <source>
        <dbReference type="SAM" id="MobiDB-lite"/>
    </source>
</evidence>
<dbReference type="GO" id="GO:0043161">
    <property type="term" value="P:proteasome-mediated ubiquitin-dependent protein catabolic process"/>
    <property type="evidence" value="ECO:0007669"/>
    <property type="project" value="UniProtKB-UniRule"/>
</dbReference>
<reference evidence="9 10" key="1">
    <citation type="journal article" date="2018" name="Sci. Rep.">
        <title>Genomic signatures of local adaptation to the degree of environmental predictability in rotifers.</title>
        <authorList>
            <person name="Franch-Gras L."/>
            <person name="Hahn C."/>
            <person name="Garcia-Roger E.M."/>
            <person name="Carmona M.J."/>
            <person name="Serra M."/>
            <person name="Gomez A."/>
        </authorList>
    </citation>
    <scope>NUCLEOTIDE SEQUENCE [LARGE SCALE GENOMIC DNA]</scope>
    <source>
        <strain evidence="9">HYR1</strain>
    </source>
</reference>
<evidence type="ECO:0000256" key="4">
    <source>
        <dbReference type="ARBA" id="ARBA00023242"/>
    </source>
</evidence>
<dbReference type="SMART" id="SM00727">
    <property type="entry name" value="STI1"/>
    <property type="match status" value="1"/>
</dbReference>
<dbReference type="InterPro" id="IPR006636">
    <property type="entry name" value="STI1_HS-bd"/>
</dbReference>
<evidence type="ECO:0000256" key="1">
    <source>
        <dbReference type="ARBA" id="ARBA00022737"/>
    </source>
</evidence>
<keyword evidence="1" id="KW-0677">Repeat</keyword>